<evidence type="ECO:0000256" key="1">
    <source>
        <dbReference type="SAM" id="MobiDB-lite"/>
    </source>
</evidence>
<feature type="chain" id="PRO_5019507220" evidence="2">
    <location>
        <begin position="25"/>
        <end position="805"/>
    </location>
</feature>
<feature type="compositionally biased region" description="Polar residues" evidence="1">
    <location>
        <begin position="774"/>
        <end position="805"/>
    </location>
</feature>
<dbReference type="EMBL" id="RSDZ01000154">
    <property type="protein sequence ID" value="RXG42108.1"/>
    <property type="molecule type" value="Genomic_DNA"/>
</dbReference>
<keyword evidence="2" id="KW-0732">Signal</keyword>
<comment type="caution">
    <text evidence="3">The sequence shown here is derived from an EMBL/GenBank/DDBJ whole genome shotgun (WGS) entry which is preliminary data.</text>
</comment>
<feature type="region of interest" description="Disordered" evidence="1">
    <location>
        <begin position="24"/>
        <end position="223"/>
    </location>
</feature>
<gene>
    <name evidence="3" type="ORF">VDGE_10077</name>
</gene>
<evidence type="ECO:0000256" key="2">
    <source>
        <dbReference type="SAM" id="SignalP"/>
    </source>
</evidence>
<dbReference type="AlphaFoldDB" id="A0A444RLX3"/>
<proteinExistence type="predicted"/>
<dbReference type="GO" id="GO:0005096">
    <property type="term" value="F:GTPase activator activity"/>
    <property type="evidence" value="ECO:0007669"/>
    <property type="project" value="InterPro"/>
</dbReference>
<feature type="signal peptide" evidence="2">
    <location>
        <begin position="1"/>
        <end position="24"/>
    </location>
</feature>
<sequence>MQTVPSLVGSGAALAAAALGLAFAEPEPQPSPPPTSTFNRKRAYTNYDGASYNPRLSSAPASSRPGTSSASLNPPAEVFHPSSLPDASFSPTTANTPRPQRPTSSTQLTPPKVSSRRQSFVRQADGTVAPTAEDSRDSVSSNGSWMRRLSLRPLSQHGSLRSSAGPETHSIAFSHGSSAPILSPSGTYQTPLPPNKNARHERSSTLNSSDYEVRGFNSGDDEDTDFRSDTMFDSIRTLASVRNRAVESPLESMFDESPPSTAGNGKTKRLSIQEILGRGWDADEMIMEEDENMSTPVRASHDRKNLAGIASAPTGYSYERPSNDYSLSNKELARLSLEDDFEDDWARDDDEMGFGNQLSPPSSMNSRGVSPNLRLALASISGKDVADVAQDLRGERPRSNLFDWTETNPGEHGAEGQLRPKTVHGRQEMDMRGGRPSNRKGPVVAHVRSQSVPVAYDPTDNAKAATQKFGTWGLGTKGASEDWDDDFEFGGSDEGGGFHSIGDLSMMVPASIQASQPSLKQHSGQIRELSLLVNDLKRLCRHGRDLDLLDGTHAALWHEAEGIISLASPDEDELEGMDVDSSDLDFEPYSVNERLADSNDMDTETAKKPEDSFEAHDLRLAKTTVIRERPAGRRRSVFSPDDDIFGGNGSITDASAASSRPKTPENNINMGGHDVTDIVKSVLDAMQQRSTSDSSHNSARASEDKVHFGTNNLKALVKRAGDLRDLLSEAVRRVDQITSSPMRTPRRHERESPAFTRVFTPEPPSSSPPKRLPHSQSTNSVLSRGSHEASPSTGLNQRMQMMTVS</sequence>
<dbReference type="Pfam" id="PF20162">
    <property type="entry name" value="Etd1"/>
    <property type="match status" value="1"/>
</dbReference>
<dbReference type="GO" id="GO:1902412">
    <property type="term" value="P:regulation of mitotic cytokinesis"/>
    <property type="evidence" value="ECO:0007669"/>
    <property type="project" value="InterPro"/>
</dbReference>
<dbReference type="InterPro" id="IPR045342">
    <property type="entry name" value="Etd1"/>
</dbReference>
<feature type="region of interest" description="Disordered" evidence="1">
    <location>
        <begin position="737"/>
        <end position="805"/>
    </location>
</feature>
<reference evidence="3 4" key="1">
    <citation type="submission" date="2018-12" db="EMBL/GenBank/DDBJ databases">
        <title>Genome of Verticillium dahliae isolate Getta Getta.</title>
        <authorList>
            <person name="Gardiner D.M."/>
        </authorList>
    </citation>
    <scope>NUCLEOTIDE SEQUENCE [LARGE SCALE GENOMIC DNA]</scope>
    <source>
        <strain evidence="3 4">Getta Getta</strain>
    </source>
</reference>
<feature type="region of interest" description="Disordered" evidence="1">
    <location>
        <begin position="636"/>
        <end position="673"/>
    </location>
</feature>
<feature type="compositionally biased region" description="Polar residues" evidence="1">
    <location>
        <begin position="89"/>
        <end position="109"/>
    </location>
</feature>
<feature type="compositionally biased region" description="Polar residues" evidence="1">
    <location>
        <begin position="687"/>
        <end position="700"/>
    </location>
</feature>
<feature type="compositionally biased region" description="Polar residues" evidence="1">
    <location>
        <begin position="650"/>
        <end position="669"/>
    </location>
</feature>
<dbReference type="Proteomes" id="UP000288725">
    <property type="component" value="Chromosome 1"/>
</dbReference>
<name>A0A444RLX3_VERDA</name>
<accession>A0A444RLX3</accession>
<evidence type="ECO:0000313" key="3">
    <source>
        <dbReference type="EMBL" id="RXG42108.1"/>
    </source>
</evidence>
<organism evidence="3 4">
    <name type="scientific">Verticillium dahliae</name>
    <name type="common">Verticillium wilt</name>
    <dbReference type="NCBI Taxonomy" id="27337"/>
    <lineage>
        <taxon>Eukaryota</taxon>
        <taxon>Fungi</taxon>
        <taxon>Dikarya</taxon>
        <taxon>Ascomycota</taxon>
        <taxon>Pezizomycotina</taxon>
        <taxon>Sordariomycetes</taxon>
        <taxon>Hypocreomycetidae</taxon>
        <taxon>Glomerellales</taxon>
        <taxon>Plectosphaerellaceae</taxon>
        <taxon>Verticillium</taxon>
    </lineage>
</organism>
<evidence type="ECO:0000313" key="4">
    <source>
        <dbReference type="Proteomes" id="UP000288725"/>
    </source>
</evidence>
<protein>
    <submittedName>
        <fullName evidence="3">Uncharacterized protein</fullName>
    </submittedName>
</protein>
<feature type="compositionally biased region" description="Low complexity" evidence="1">
    <location>
        <begin position="54"/>
        <end position="65"/>
    </location>
</feature>
<feature type="region of interest" description="Disordered" evidence="1">
    <location>
        <begin position="686"/>
        <end position="706"/>
    </location>
</feature>